<gene>
    <name evidence="2" type="ORF">KPL78_29065</name>
</gene>
<evidence type="ECO:0000256" key="1">
    <source>
        <dbReference type="SAM" id="Phobius"/>
    </source>
</evidence>
<evidence type="ECO:0000313" key="2">
    <source>
        <dbReference type="EMBL" id="MBW6401932.1"/>
    </source>
</evidence>
<feature type="transmembrane region" description="Helical" evidence="1">
    <location>
        <begin position="21"/>
        <end position="39"/>
    </location>
</feature>
<dbReference type="RefSeq" id="WP_219766800.1">
    <property type="nucleotide sequence ID" value="NZ_JAHYBZ010000017.1"/>
</dbReference>
<dbReference type="Proteomes" id="UP001196565">
    <property type="component" value="Unassembled WGS sequence"/>
</dbReference>
<keyword evidence="1" id="KW-0472">Membrane</keyword>
<dbReference type="Pfam" id="PF11666">
    <property type="entry name" value="DUF2933"/>
    <property type="match status" value="1"/>
</dbReference>
<keyword evidence="3" id="KW-1185">Reference proteome</keyword>
<feature type="transmembrane region" description="Helical" evidence="1">
    <location>
        <begin position="45"/>
        <end position="64"/>
    </location>
</feature>
<accession>A0ABS7AI09</accession>
<keyword evidence="1" id="KW-0812">Transmembrane</keyword>
<organism evidence="2 3">
    <name type="scientific">Roseomonas alba</name>
    <dbReference type="NCBI Taxonomy" id="2846776"/>
    <lineage>
        <taxon>Bacteria</taxon>
        <taxon>Pseudomonadati</taxon>
        <taxon>Pseudomonadota</taxon>
        <taxon>Alphaproteobacteria</taxon>
        <taxon>Acetobacterales</taxon>
        <taxon>Roseomonadaceae</taxon>
        <taxon>Roseomonas</taxon>
    </lineage>
</organism>
<sequence>MSDHAHHHGRSPAAPGFWRSRTGLVFLAFGAVAALYLLLEHTAHVFQWLPFGILLLCPLMHIFMHGSHGGHGGSDGPRPGGRS</sequence>
<name>A0ABS7AI09_9PROT</name>
<dbReference type="InterPro" id="IPR021682">
    <property type="entry name" value="DUF2933"/>
</dbReference>
<keyword evidence="1" id="KW-1133">Transmembrane helix</keyword>
<comment type="caution">
    <text evidence="2">The sequence shown here is derived from an EMBL/GenBank/DDBJ whole genome shotgun (WGS) entry which is preliminary data.</text>
</comment>
<protein>
    <submittedName>
        <fullName evidence="2">DUF2933 domain-containing protein</fullName>
    </submittedName>
</protein>
<proteinExistence type="predicted"/>
<dbReference type="EMBL" id="JAHYBZ010000017">
    <property type="protein sequence ID" value="MBW6401932.1"/>
    <property type="molecule type" value="Genomic_DNA"/>
</dbReference>
<evidence type="ECO:0000313" key="3">
    <source>
        <dbReference type="Proteomes" id="UP001196565"/>
    </source>
</evidence>
<reference evidence="2 3" key="1">
    <citation type="submission" date="2021-07" db="EMBL/GenBank/DDBJ databases">
        <authorList>
            <person name="So Y."/>
        </authorList>
    </citation>
    <scope>NUCLEOTIDE SEQUENCE [LARGE SCALE GENOMIC DNA]</scope>
    <source>
        <strain evidence="2 3">HJA6</strain>
    </source>
</reference>